<keyword evidence="3" id="KW-0134">Cell wall</keyword>
<evidence type="ECO:0000256" key="10">
    <source>
        <dbReference type="ARBA" id="ARBA00023278"/>
    </source>
</evidence>
<evidence type="ECO:0000256" key="5">
    <source>
        <dbReference type="ARBA" id="ARBA00022614"/>
    </source>
</evidence>
<keyword evidence="10" id="KW-0379">Hydroxylation</keyword>
<sequence>MSEERKMDSKYMCALVLVVNALLLGSFSSDVGGGGDGYGYGYSPPPPAACPPPPPRLTRLQKAGKAIRKFSRDIVDENGYTKNWKGDDVCKYRGVRCDTYPEKKERAVAGIDLNGAKISGRNGTLDLSNILGTIPELTFFHVNSNSFGGSIPADISKYKYFFELDLSNNQVEGEFPKEVLESTQLVFLDLRYNRLSGPIPAQLFQLNLDVIFINNNEFSGNLPDNFGSTPARFLTFANNQLTGPIPSSIGQASKTLTEVLFLGNRFEGCLPYQIGYLKKASVFDVSRNWLTGPIPHSFGCLESIRYLNLERNQFYGEVPEMVCQLPGLSNNGNLSLSYNYFTQVGPACRTLIKKNVLDVSYNCILGLPNQRPHGECSQFFSDVKPCPYPKYLHYVPCKGYYPQIHTASAPSPPITYNSLIPHR</sequence>
<evidence type="ECO:0000256" key="1">
    <source>
        <dbReference type="ARBA" id="ARBA00004191"/>
    </source>
</evidence>
<feature type="signal peptide" evidence="13">
    <location>
        <begin position="1"/>
        <end position="28"/>
    </location>
</feature>
<dbReference type="Proteomes" id="UP001603857">
    <property type="component" value="Unassembled WGS sequence"/>
</dbReference>
<evidence type="ECO:0000256" key="11">
    <source>
        <dbReference type="ARBA" id="ARBA00023316"/>
    </source>
</evidence>
<dbReference type="GO" id="GO:0071555">
    <property type="term" value="P:cell wall organization"/>
    <property type="evidence" value="ECO:0007669"/>
    <property type="project" value="UniProtKB-KW"/>
</dbReference>
<keyword evidence="7" id="KW-0677">Repeat</keyword>
<keyword evidence="5" id="KW-0433">Leucine-rich repeat</keyword>
<dbReference type="GO" id="GO:0016020">
    <property type="term" value="C:membrane"/>
    <property type="evidence" value="ECO:0007669"/>
    <property type="project" value="UniProtKB-SubCell"/>
</dbReference>
<keyword evidence="8" id="KW-0472">Membrane</keyword>
<evidence type="ECO:0000256" key="3">
    <source>
        <dbReference type="ARBA" id="ARBA00022512"/>
    </source>
</evidence>
<dbReference type="FunFam" id="3.80.10.10:FF:000041">
    <property type="entry name" value="LRR receptor-like serine/threonine-protein kinase ERECTA"/>
    <property type="match status" value="1"/>
</dbReference>
<feature type="chain" id="PRO_5044779986" description="Cell wall hydroxyproline-rich glycoprotein" evidence="13">
    <location>
        <begin position="29"/>
        <end position="423"/>
    </location>
</feature>
<dbReference type="PANTHER" id="PTHR32093">
    <property type="entry name" value="LEUCINE-RICH REPEAT EXTENSIN-LIKE PROTEIN 3-RELATED"/>
    <property type="match status" value="1"/>
</dbReference>
<keyword evidence="4" id="KW-0964">Secreted</keyword>
<dbReference type="InterPro" id="IPR013210">
    <property type="entry name" value="LRR_N_plant-typ"/>
</dbReference>
<keyword evidence="6 13" id="KW-0732">Signal</keyword>
<dbReference type="InterPro" id="IPR051582">
    <property type="entry name" value="LRR_extensin-like_regulator"/>
</dbReference>
<dbReference type="InterPro" id="IPR032675">
    <property type="entry name" value="LRR_dom_sf"/>
</dbReference>
<reference evidence="15 16" key="1">
    <citation type="submission" date="2024-08" db="EMBL/GenBank/DDBJ databases">
        <title>Insights into the chromosomal genome structure of Flemingia macrophylla.</title>
        <authorList>
            <person name="Ding Y."/>
            <person name="Zhao Y."/>
            <person name="Bi W."/>
            <person name="Wu M."/>
            <person name="Zhao G."/>
            <person name="Gong Y."/>
            <person name="Li W."/>
            <person name="Zhang P."/>
        </authorList>
    </citation>
    <scope>NUCLEOTIDE SEQUENCE [LARGE SCALE GENOMIC DNA]</scope>
    <source>
        <strain evidence="15">DYQJB</strain>
        <tissue evidence="15">Leaf</tissue>
    </source>
</reference>
<dbReference type="SUPFAM" id="SSF52058">
    <property type="entry name" value="L domain-like"/>
    <property type="match status" value="1"/>
</dbReference>
<dbReference type="InterPro" id="IPR001611">
    <property type="entry name" value="Leu-rich_rpt"/>
</dbReference>
<evidence type="ECO:0000256" key="7">
    <source>
        <dbReference type="ARBA" id="ARBA00022737"/>
    </source>
</evidence>
<keyword evidence="9" id="KW-0325">Glycoprotein</keyword>
<organism evidence="15 16">
    <name type="scientific">Flemingia macrophylla</name>
    <dbReference type="NCBI Taxonomy" id="520843"/>
    <lineage>
        <taxon>Eukaryota</taxon>
        <taxon>Viridiplantae</taxon>
        <taxon>Streptophyta</taxon>
        <taxon>Embryophyta</taxon>
        <taxon>Tracheophyta</taxon>
        <taxon>Spermatophyta</taxon>
        <taxon>Magnoliopsida</taxon>
        <taxon>eudicotyledons</taxon>
        <taxon>Gunneridae</taxon>
        <taxon>Pentapetalae</taxon>
        <taxon>rosids</taxon>
        <taxon>fabids</taxon>
        <taxon>Fabales</taxon>
        <taxon>Fabaceae</taxon>
        <taxon>Papilionoideae</taxon>
        <taxon>50 kb inversion clade</taxon>
        <taxon>NPAAA clade</taxon>
        <taxon>indigoferoid/millettioid clade</taxon>
        <taxon>Phaseoleae</taxon>
        <taxon>Flemingia</taxon>
    </lineage>
</organism>
<evidence type="ECO:0000256" key="2">
    <source>
        <dbReference type="ARBA" id="ARBA00004370"/>
    </source>
</evidence>
<dbReference type="Pfam" id="PF00560">
    <property type="entry name" value="LRR_1"/>
    <property type="match status" value="1"/>
</dbReference>
<evidence type="ECO:0000256" key="8">
    <source>
        <dbReference type="ARBA" id="ARBA00023136"/>
    </source>
</evidence>
<evidence type="ECO:0000256" key="6">
    <source>
        <dbReference type="ARBA" id="ARBA00022729"/>
    </source>
</evidence>
<dbReference type="PANTHER" id="PTHR32093:SF131">
    <property type="entry name" value="LEUCINE-RICH REPEAT-CONTAINING N-TERMINAL PLANT-TYPE DOMAIN-CONTAINING PROTEIN"/>
    <property type="match status" value="1"/>
</dbReference>
<evidence type="ECO:0000256" key="12">
    <source>
        <dbReference type="ARBA" id="ARBA00041871"/>
    </source>
</evidence>
<keyword evidence="16" id="KW-1185">Reference proteome</keyword>
<dbReference type="AlphaFoldDB" id="A0ABD1NN84"/>
<dbReference type="Gene3D" id="3.80.10.10">
    <property type="entry name" value="Ribonuclease Inhibitor"/>
    <property type="match status" value="2"/>
</dbReference>
<accession>A0ABD1NN84</accession>
<proteinExistence type="predicted"/>
<comment type="caution">
    <text evidence="15">The sequence shown here is derived from an EMBL/GenBank/DDBJ whole genome shotgun (WGS) entry which is preliminary data.</text>
</comment>
<dbReference type="Pfam" id="PF08263">
    <property type="entry name" value="LRRNT_2"/>
    <property type="match status" value="1"/>
</dbReference>
<evidence type="ECO:0000256" key="9">
    <source>
        <dbReference type="ARBA" id="ARBA00023180"/>
    </source>
</evidence>
<evidence type="ECO:0000259" key="14">
    <source>
        <dbReference type="Pfam" id="PF08263"/>
    </source>
</evidence>
<evidence type="ECO:0000256" key="13">
    <source>
        <dbReference type="SAM" id="SignalP"/>
    </source>
</evidence>
<keyword evidence="11" id="KW-0961">Cell wall biogenesis/degradation</keyword>
<comment type="subcellular location">
    <subcellularLocation>
        <location evidence="2">Membrane</location>
    </subcellularLocation>
    <subcellularLocation>
        <location evidence="1">Secreted</location>
        <location evidence="1">Cell wall</location>
    </subcellularLocation>
</comment>
<evidence type="ECO:0000313" key="16">
    <source>
        <dbReference type="Proteomes" id="UP001603857"/>
    </source>
</evidence>
<name>A0ABD1NN84_9FABA</name>
<evidence type="ECO:0000256" key="4">
    <source>
        <dbReference type="ARBA" id="ARBA00022525"/>
    </source>
</evidence>
<protein>
    <recommendedName>
        <fullName evidence="12">Cell wall hydroxyproline-rich glycoprotein</fullName>
    </recommendedName>
</protein>
<dbReference type="EMBL" id="JBGMDY010000001">
    <property type="protein sequence ID" value="KAL2349566.1"/>
    <property type="molecule type" value="Genomic_DNA"/>
</dbReference>
<gene>
    <name evidence="15" type="ORF">Fmac_003566</name>
</gene>
<feature type="domain" description="Leucine-rich repeat-containing N-terminal plant-type" evidence="14">
    <location>
        <begin position="64"/>
        <end position="98"/>
    </location>
</feature>
<evidence type="ECO:0000313" key="15">
    <source>
        <dbReference type="EMBL" id="KAL2349566.1"/>
    </source>
</evidence>